<accession>A0A968KS26</accession>
<evidence type="ECO:0000256" key="4">
    <source>
        <dbReference type="PROSITE-ProRule" id="PRU00679"/>
    </source>
</evidence>
<feature type="binding site" evidence="3">
    <location>
        <position position="123"/>
    </location>
    <ligand>
        <name>a divalent metal cation</name>
        <dbReference type="ChEBI" id="CHEBI:60240"/>
        <label>2</label>
    </ligand>
</feature>
<evidence type="ECO:0000256" key="3">
    <source>
        <dbReference type="PIRSR" id="PIRSR601559-52"/>
    </source>
</evidence>
<dbReference type="GO" id="GO:0008270">
    <property type="term" value="F:zinc ion binding"/>
    <property type="evidence" value="ECO:0007669"/>
    <property type="project" value="InterPro"/>
</dbReference>
<reference evidence="5 6" key="1">
    <citation type="submission" date="2020-03" db="EMBL/GenBank/DDBJ databases">
        <title>Spirochaetal bacteria isolated from arthropods constitute a novel genus Entomospira genus novum within the order Spirochaetales.</title>
        <authorList>
            <person name="Grana-Miraglia L."/>
            <person name="Sikutova S."/>
            <person name="Fingerle V."/>
            <person name="Sing A."/>
            <person name="Castillo-Ramirez S."/>
            <person name="Margos G."/>
            <person name="Rudolf I."/>
        </authorList>
    </citation>
    <scope>NUCLEOTIDE SEQUENCE [LARGE SCALE GENOMIC DNA]</scope>
    <source>
        <strain evidence="5 6">BR193</strain>
    </source>
</reference>
<feature type="binding site" evidence="3">
    <location>
        <position position="156"/>
    </location>
    <ligand>
        <name>a divalent metal cation</name>
        <dbReference type="ChEBI" id="CHEBI:60240"/>
        <label>2</label>
    </ligand>
</feature>
<feature type="binding site" evidence="3">
    <location>
        <position position="12"/>
    </location>
    <ligand>
        <name>a divalent metal cation</name>
        <dbReference type="ChEBI" id="CHEBI:60240"/>
        <label>1</label>
    </ligand>
</feature>
<keyword evidence="6" id="KW-1185">Reference proteome</keyword>
<evidence type="ECO:0000313" key="5">
    <source>
        <dbReference type="EMBL" id="NIZ41309.1"/>
    </source>
</evidence>
<dbReference type="Gene3D" id="3.20.20.140">
    <property type="entry name" value="Metal-dependent hydrolases"/>
    <property type="match status" value="1"/>
</dbReference>
<dbReference type="PANTHER" id="PTHR10819">
    <property type="entry name" value="PHOSPHOTRIESTERASE-RELATED"/>
    <property type="match status" value="1"/>
</dbReference>
<dbReference type="AlphaFoldDB" id="A0A968KS26"/>
<evidence type="ECO:0000256" key="2">
    <source>
        <dbReference type="ARBA" id="ARBA00022801"/>
    </source>
</evidence>
<feature type="binding site" evidence="3">
    <location>
        <position position="241"/>
    </location>
    <ligand>
        <name>a divalent metal cation</name>
        <dbReference type="ChEBI" id="CHEBI:60240"/>
        <label>1</label>
    </ligand>
</feature>
<evidence type="ECO:0000256" key="1">
    <source>
        <dbReference type="ARBA" id="ARBA00022723"/>
    </source>
</evidence>
<name>A0A968KS26_9SPIO</name>
<dbReference type="PANTHER" id="PTHR10819:SF3">
    <property type="entry name" value="PHOSPHOTRIESTERASE-RELATED PROTEIN"/>
    <property type="match status" value="1"/>
</dbReference>
<dbReference type="RefSeq" id="WP_167700927.1">
    <property type="nucleotide sequence ID" value="NZ_CP118175.1"/>
</dbReference>
<keyword evidence="2" id="KW-0378">Hydrolase</keyword>
<dbReference type="GO" id="GO:0016787">
    <property type="term" value="F:hydrolase activity"/>
    <property type="evidence" value="ECO:0007669"/>
    <property type="project" value="UniProtKB-KW"/>
</dbReference>
<dbReference type="Proteomes" id="UP000711995">
    <property type="component" value="Unassembled WGS sequence"/>
</dbReference>
<sequence>MLREGITYVHEHITIDLSGVKENDDCNLNSFEATVEEFKILYNLGVRNVVDVTNIGMHRNPHYVEQVAQATGINIIHSTGWYQDRFLPPYIETTDINDLADQLIADITVGMDNTQIKANVIGEIGTSRDRITEREEKVFIASIIAAKETGVVLSTHCTLGRLGLEQVQLMKSHHFDCQKAVIGHVDLSGDIHYILQLLDQGVYVSFDTIGKENYLPDLKRVAMIKQIIHAGFIDKLMLSMDITRKSHLKHYGGTGYSFLLTDFVPLMREHGVEQEHIDRMLIQNPMNFFTRSNNQ</sequence>
<dbReference type="SUPFAM" id="SSF51556">
    <property type="entry name" value="Metallo-dependent hydrolases"/>
    <property type="match status" value="1"/>
</dbReference>
<dbReference type="PROSITE" id="PS51347">
    <property type="entry name" value="PHOSPHOTRIESTERASE_2"/>
    <property type="match status" value="1"/>
</dbReference>
<dbReference type="PIRSF" id="PIRSF016839">
    <property type="entry name" value="PhP"/>
    <property type="match status" value="1"/>
</dbReference>
<feature type="binding site" evidence="3">
    <location>
        <position position="184"/>
    </location>
    <ligand>
        <name>a divalent metal cation</name>
        <dbReference type="ChEBI" id="CHEBI:60240"/>
        <label>2</label>
    </ligand>
</feature>
<gene>
    <name evidence="5" type="ORF">HCT14_07305</name>
</gene>
<comment type="caution">
    <text evidence="5">The sequence shown here is derived from an EMBL/GenBank/DDBJ whole genome shotgun (WGS) entry which is preliminary data.</text>
</comment>
<proteinExistence type="inferred from homology"/>
<comment type="similarity">
    <text evidence="4">Belongs to the metallo-dependent hydrolases superfamily. Phosphotriesterase family.</text>
</comment>
<feature type="binding site" evidence="3">
    <location>
        <position position="10"/>
    </location>
    <ligand>
        <name>a divalent metal cation</name>
        <dbReference type="ChEBI" id="CHEBI:60240"/>
        <label>1</label>
    </ligand>
</feature>
<organism evidence="5 6">
    <name type="scientific">Entomospira entomophila</name>
    <dbReference type="NCBI Taxonomy" id="2719988"/>
    <lineage>
        <taxon>Bacteria</taxon>
        <taxon>Pseudomonadati</taxon>
        <taxon>Spirochaetota</taxon>
        <taxon>Spirochaetia</taxon>
        <taxon>Spirochaetales</taxon>
        <taxon>Spirochaetaceae</taxon>
        <taxon>Entomospira</taxon>
    </lineage>
</organism>
<feature type="binding site" evidence="3">
    <location>
        <position position="123"/>
    </location>
    <ligand>
        <name>a divalent metal cation</name>
        <dbReference type="ChEBI" id="CHEBI:60240"/>
        <label>1</label>
    </ligand>
</feature>
<dbReference type="InterPro" id="IPR001559">
    <property type="entry name" value="Phosphotriesterase"/>
</dbReference>
<dbReference type="InterPro" id="IPR032466">
    <property type="entry name" value="Metal_Hydrolase"/>
</dbReference>
<protein>
    <submittedName>
        <fullName evidence="5">Phosphotriesterase-related protein</fullName>
    </submittedName>
</protein>
<comment type="cofactor">
    <cofactor evidence="3">
        <name>a divalent metal cation</name>
        <dbReference type="ChEBI" id="CHEBI:60240"/>
    </cofactor>
    <text evidence="3">Binds 2 divalent metal cations per subunit.</text>
</comment>
<keyword evidence="1 3" id="KW-0479">Metal-binding</keyword>
<comment type="caution">
    <text evidence="4">Lacks conserved residue(s) required for the propagation of feature annotation.</text>
</comment>
<dbReference type="EMBL" id="JAATLJ010000002">
    <property type="protein sequence ID" value="NIZ41309.1"/>
    <property type="molecule type" value="Genomic_DNA"/>
</dbReference>
<dbReference type="Pfam" id="PF02126">
    <property type="entry name" value="PTE"/>
    <property type="match status" value="1"/>
</dbReference>
<evidence type="ECO:0000313" key="6">
    <source>
        <dbReference type="Proteomes" id="UP000711995"/>
    </source>
</evidence>